<evidence type="ECO:0000313" key="1">
    <source>
        <dbReference type="EMBL" id="OGZ87754.1"/>
    </source>
</evidence>
<sequence>MEMCVAVVDKVIAGKHGDYAVAHSDRLSSITFSLQTPVWQESDHPEEGMEVVLSDIRKKRAGWRAMSARFVRPSDESK</sequence>
<organism evidence="1 2">
    <name type="scientific">Candidatus Staskawiczbacteria bacterium RIFOXYD1_FULL_32_13</name>
    <dbReference type="NCBI Taxonomy" id="1802234"/>
    <lineage>
        <taxon>Bacteria</taxon>
        <taxon>Candidatus Staskawicziibacteriota</taxon>
    </lineage>
</organism>
<gene>
    <name evidence="1" type="ORF">A2561_03620</name>
</gene>
<name>A0A1G2JKW5_9BACT</name>
<dbReference type="EMBL" id="MHPU01000039">
    <property type="protein sequence ID" value="OGZ87754.1"/>
    <property type="molecule type" value="Genomic_DNA"/>
</dbReference>
<reference evidence="1 2" key="1">
    <citation type="journal article" date="2016" name="Nat. Commun.">
        <title>Thousands of microbial genomes shed light on interconnected biogeochemical processes in an aquifer system.</title>
        <authorList>
            <person name="Anantharaman K."/>
            <person name="Brown C.T."/>
            <person name="Hug L.A."/>
            <person name="Sharon I."/>
            <person name="Castelle C.J."/>
            <person name="Probst A.J."/>
            <person name="Thomas B.C."/>
            <person name="Singh A."/>
            <person name="Wilkins M.J."/>
            <person name="Karaoz U."/>
            <person name="Brodie E.L."/>
            <person name="Williams K.H."/>
            <person name="Hubbard S.S."/>
            <person name="Banfield J.F."/>
        </authorList>
    </citation>
    <scope>NUCLEOTIDE SEQUENCE [LARGE SCALE GENOMIC DNA]</scope>
</reference>
<accession>A0A1G2JKW5</accession>
<comment type="caution">
    <text evidence="1">The sequence shown here is derived from an EMBL/GenBank/DDBJ whole genome shotgun (WGS) entry which is preliminary data.</text>
</comment>
<dbReference type="AlphaFoldDB" id="A0A1G2JKW5"/>
<evidence type="ECO:0000313" key="2">
    <source>
        <dbReference type="Proteomes" id="UP000178935"/>
    </source>
</evidence>
<protein>
    <submittedName>
        <fullName evidence="1">Uncharacterized protein</fullName>
    </submittedName>
</protein>
<dbReference type="Proteomes" id="UP000178935">
    <property type="component" value="Unassembled WGS sequence"/>
</dbReference>
<proteinExistence type="predicted"/>